<dbReference type="PANTHER" id="PTHR43537:SF5">
    <property type="entry name" value="UXU OPERON TRANSCRIPTIONAL REGULATOR"/>
    <property type="match status" value="1"/>
</dbReference>
<dbReference type="Gene3D" id="1.20.120.530">
    <property type="entry name" value="GntR ligand-binding domain-like"/>
    <property type="match status" value="1"/>
</dbReference>
<dbReference type="SMART" id="SM00895">
    <property type="entry name" value="FCD"/>
    <property type="match status" value="1"/>
</dbReference>
<dbReference type="InterPro" id="IPR008920">
    <property type="entry name" value="TF_FadR/GntR_C"/>
</dbReference>
<dbReference type="Pfam" id="PF00392">
    <property type="entry name" value="GntR"/>
    <property type="match status" value="1"/>
</dbReference>
<organism evidence="5 6">
    <name type="scientific">Tritonibacter horizontis</name>
    <dbReference type="NCBI Taxonomy" id="1768241"/>
    <lineage>
        <taxon>Bacteria</taxon>
        <taxon>Pseudomonadati</taxon>
        <taxon>Pseudomonadota</taxon>
        <taxon>Alphaproteobacteria</taxon>
        <taxon>Rhodobacterales</taxon>
        <taxon>Paracoccaceae</taxon>
        <taxon>Tritonibacter</taxon>
    </lineage>
</organism>
<dbReference type="InterPro" id="IPR036388">
    <property type="entry name" value="WH-like_DNA-bd_sf"/>
</dbReference>
<keyword evidence="2" id="KW-0238">DNA-binding</keyword>
<comment type="caution">
    <text evidence="5">The sequence shown here is derived from an EMBL/GenBank/DDBJ whole genome shotgun (WGS) entry which is preliminary data.</text>
</comment>
<dbReference type="SMART" id="SM00345">
    <property type="entry name" value="HTH_GNTR"/>
    <property type="match status" value="1"/>
</dbReference>
<evidence type="ECO:0000256" key="1">
    <source>
        <dbReference type="ARBA" id="ARBA00023015"/>
    </source>
</evidence>
<accession>A0A132BV46</accession>
<dbReference type="GO" id="GO:0003677">
    <property type="term" value="F:DNA binding"/>
    <property type="evidence" value="ECO:0007669"/>
    <property type="project" value="UniProtKB-KW"/>
</dbReference>
<keyword evidence="1" id="KW-0805">Transcription regulation</keyword>
<dbReference type="SUPFAM" id="SSF48008">
    <property type="entry name" value="GntR ligand-binding domain-like"/>
    <property type="match status" value="1"/>
</dbReference>
<dbReference type="Proteomes" id="UP000068382">
    <property type="component" value="Unassembled WGS sequence"/>
</dbReference>
<keyword evidence="3" id="KW-0804">Transcription</keyword>
<evidence type="ECO:0000313" key="5">
    <source>
        <dbReference type="EMBL" id="KUP91610.1"/>
    </source>
</evidence>
<dbReference type="AlphaFoldDB" id="A0A132BV46"/>
<protein>
    <submittedName>
        <fullName evidence="5">HTH-type transcriptional regulator LutR</fullName>
    </submittedName>
</protein>
<evidence type="ECO:0000256" key="2">
    <source>
        <dbReference type="ARBA" id="ARBA00023125"/>
    </source>
</evidence>
<dbReference type="SUPFAM" id="SSF46785">
    <property type="entry name" value="Winged helix' DNA-binding domain"/>
    <property type="match status" value="1"/>
</dbReference>
<dbReference type="EMBL" id="LPUY01000093">
    <property type="protein sequence ID" value="KUP91610.1"/>
    <property type="molecule type" value="Genomic_DNA"/>
</dbReference>
<evidence type="ECO:0000256" key="3">
    <source>
        <dbReference type="ARBA" id="ARBA00023163"/>
    </source>
</evidence>
<dbReference type="GO" id="GO:0003700">
    <property type="term" value="F:DNA-binding transcription factor activity"/>
    <property type="evidence" value="ECO:0007669"/>
    <property type="project" value="InterPro"/>
</dbReference>
<dbReference type="CDD" id="cd07377">
    <property type="entry name" value="WHTH_GntR"/>
    <property type="match status" value="1"/>
</dbReference>
<name>A0A132BV46_9RHOB</name>
<dbReference type="RefSeq" id="WP_068246830.1">
    <property type="nucleotide sequence ID" value="NZ_LPUY01000093.1"/>
</dbReference>
<dbReference type="PROSITE" id="PS50949">
    <property type="entry name" value="HTH_GNTR"/>
    <property type="match status" value="1"/>
</dbReference>
<dbReference type="PATRIC" id="fig|1768241.3.peg.3723"/>
<dbReference type="OrthoDB" id="9028214at2"/>
<reference evidence="5 6" key="1">
    <citation type="submission" date="2015-12" db="EMBL/GenBank/DDBJ databases">
        <title>Genome sequence of the marine Rhodobacteraceae strain O3.65, Candidatus Tritonibacter horizontis.</title>
        <authorList>
            <person name="Poehlein A."/>
            <person name="Giebel H.A."/>
            <person name="Voget S."/>
            <person name="Brinkhoff T."/>
        </authorList>
    </citation>
    <scope>NUCLEOTIDE SEQUENCE [LARGE SCALE GENOMIC DNA]</scope>
    <source>
        <strain evidence="5 6">O3.65</strain>
    </source>
</reference>
<gene>
    <name evidence="5" type="primary">lutR_7</name>
    <name evidence="5" type="ORF">TRIHO_35670</name>
</gene>
<dbReference type="InterPro" id="IPR011711">
    <property type="entry name" value="GntR_C"/>
</dbReference>
<dbReference type="PANTHER" id="PTHR43537">
    <property type="entry name" value="TRANSCRIPTIONAL REGULATOR, GNTR FAMILY"/>
    <property type="match status" value="1"/>
</dbReference>
<keyword evidence="6" id="KW-1185">Reference proteome</keyword>
<dbReference type="InterPro" id="IPR000524">
    <property type="entry name" value="Tscrpt_reg_HTH_GntR"/>
</dbReference>
<evidence type="ECO:0000313" key="6">
    <source>
        <dbReference type="Proteomes" id="UP000068382"/>
    </source>
</evidence>
<feature type="domain" description="HTH gntR-type" evidence="4">
    <location>
        <begin position="4"/>
        <end position="72"/>
    </location>
</feature>
<dbReference type="Pfam" id="PF07729">
    <property type="entry name" value="FCD"/>
    <property type="match status" value="1"/>
</dbReference>
<dbReference type="Gene3D" id="1.10.10.10">
    <property type="entry name" value="Winged helix-like DNA-binding domain superfamily/Winged helix DNA-binding domain"/>
    <property type="match status" value="1"/>
</dbReference>
<sequence length="243" mass="27601">MSQYRRYQDVAEALRDVIRDEGFAIGDRLPPERQLSERLAVSRSLVREALIMLEIDGLVKVRKGSGIYLAAPSPATAPAVRDDIGPFELLQARQLLESSIAAFAAEMVTKNDITRMREALEIERTDIEAGSTDHSGDELFHRLIAEATQNSVLVDMLDELWRKRDQSPMWAKLHTRIFDADYRRNWLEDHQQILAALRTKDSVAARAAMWQHLAHVRETLMELSDVDDPAFDGYLFQSISAPN</sequence>
<dbReference type="InterPro" id="IPR036390">
    <property type="entry name" value="WH_DNA-bd_sf"/>
</dbReference>
<dbReference type="PRINTS" id="PR00035">
    <property type="entry name" value="HTHGNTR"/>
</dbReference>
<proteinExistence type="predicted"/>
<evidence type="ECO:0000259" key="4">
    <source>
        <dbReference type="PROSITE" id="PS50949"/>
    </source>
</evidence>